<keyword evidence="10" id="KW-1185">Reference proteome</keyword>
<organism evidence="9 10">
    <name type="scientific">Williamsia sterculiae</name>
    <dbReference type="NCBI Taxonomy" id="1344003"/>
    <lineage>
        <taxon>Bacteria</taxon>
        <taxon>Bacillati</taxon>
        <taxon>Actinomycetota</taxon>
        <taxon>Actinomycetes</taxon>
        <taxon>Mycobacteriales</taxon>
        <taxon>Nocardiaceae</taxon>
        <taxon>Williamsia</taxon>
    </lineage>
</organism>
<feature type="transmembrane region" description="Helical" evidence="8">
    <location>
        <begin position="114"/>
        <end position="135"/>
    </location>
</feature>
<evidence type="ECO:0000256" key="2">
    <source>
        <dbReference type="ARBA" id="ARBA00007935"/>
    </source>
</evidence>
<accession>A0A1N7CF27</accession>
<dbReference type="STRING" id="1344003.SAMN05445060_0091"/>
<comment type="subcellular location">
    <subcellularLocation>
        <location evidence="1">Cell membrane</location>
        <topology evidence="1">Multi-pass membrane protein</topology>
    </subcellularLocation>
</comment>
<feature type="transmembrane region" description="Helical" evidence="8">
    <location>
        <begin position="30"/>
        <end position="61"/>
    </location>
</feature>
<feature type="transmembrane region" description="Helical" evidence="8">
    <location>
        <begin position="213"/>
        <end position="239"/>
    </location>
</feature>
<feature type="transmembrane region" description="Helical" evidence="8">
    <location>
        <begin position="302"/>
        <end position="325"/>
    </location>
</feature>
<keyword evidence="3" id="KW-0813">Transport</keyword>
<name>A0A1N7CF27_9NOCA</name>
<dbReference type="GO" id="GO:0022857">
    <property type="term" value="F:transmembrane transporter activity"/>
    <property type="evidence" value="ECO:0007669"/>
    <property type="project" value="InterPro"/>
</dbReference>
<keyword evidence="4" id="KW-1003">Cell membrane</keyword>
<dbReference type="Proteomes" id="UP000186218">
    <property type="component" value="Unassembled WGS sequence"/>
</dbReference>
<feature type="transmembrane region" description="Helical" evidence="8">
    <location>
        <begin position="172"/>
        <end position="193"/>
    </location>
</feature>
<sequence>MDVVDSRAPRGHHEVPTGASASALANSARVVGWVAGVGVLLAVCLSSIAVGTKYIALPVVWDALFAYDPSVHDQLLVHDLRVGRTALGVLVGVAMAAAGTLMQAMTRNPLADPGLLGVNAGAAFCVALAVGALGLSGMLSQVWFAFLGAVIATVVVYVLGSRGRGGATPVRLTLVGVAVGALLTGVTSGLTLLDPQAFEQMRWWSSGSLANRALSLTGSISPFVMVGLLLAFAVTPSLNAMAMGDDVARALGANITRTRVLGLVAVTLMCGGATAAAGPIGFVGLMIPHLARRIVGTDQRWIMAYSLVGGPILVLLADIAGRLIVRPGEMPAGVVTAFVGAPVLIVMIRRARVSGL</sequence>
<evidence type="ECO:0000256" key="1">
    <source>
        <dbReference type="ARBA" id="ARBA00004651"/>
    </source>
</evidence>
<dbReference type="FunFam" id="1.10.3470.10:FF:000001">
    <property type="entry name" value="Vitamin B12 ABC transporter permease BtuC"/>
    <property type="match status" value="1"/>
</dbReference>
<feature type="transmembrane region" description="Helical" evidence="8">
    <location>
        <begin position="81"/>
        <end position="102"/>
    </location>
</feature>
<evidence type="ECO:0000256" key="4">
    <source>
        <dbReference type="ARBA" id="ARBA00022475"/>
    </source>
</evidence>
<dbReference type="PANTHER" id="PTHR30472">
    <property type="entry name" value="FERRIC ENTEROBACTIN TRANSPORT SYSTEM PERMEASE PROTEIN"/>
    <property type="match status" value="1"/>
</dbReference>
<keyword evidence="7 8" id="KW-0472">Membrane</keyword>
<dbReference type="EMBL" id="FTNT01000001">
    <property type="protein sequence ID" value="SIR62179.1"/>
    <property type="molecule type" value="Genomic_DNA"/>
</dbReference>
<dbReference type="RefSeq" id="WP_143690133.1">
    <property type="nucleotide sequence ID" value="NZ_FTNT01000001.1"/>
</dbReference>
<comment type="similarity">
    <text evidence="2">Belongs to the binding-protein-dependent transport system permease family. FecCD subfamily.</text>
</comment>
<feature type="transmembrane region" description="Helical" evidence="8">
    <location>
        <begin position="332"/>
        <end position="351"/>
    </location>
</feature>
<keyword evidence="5 8" id="KW-0812">Transmembrane</keyword>
<reference evidence="9 10" key="1">
    <citation type="submission" date="2017-01" db="EMBL/GenBank/DDBJ databases">
        <authorList>
            <person name="Mah S.A."/>
            <person name="Swanson W.J."/>
            <person name="Moy G.W."/>
            <person name="Vacquier V.D."/>
        </authorList>
    </citation>
    <scope>NUCLEOTIDE SEQUENCE [LARGE SCALE GENOMIC DNA]</scope>
    <source>
        <strain evidence="9 10">CPCC 203464</strain>
    </source>
</reference>
<dbReference type="OrthoDB" id="9782305at2"/>
<feature type="transmembrane region" description="Helical" evidence="8">
    <location>
        <begin position="141"/>
        <end position="160"/>
    </location>
</feature>
<evidence type="ECO:0000313" key="9">
    <source>
        <dbReference type="EMBL" id="SIR62179.1"/>
    </source>
</evidence>
<dbReference type="InterPro" id="IPR000522">
    <property type="entry name" value="ABC_transptr_permease_BtuC"/>
</dbReference>
<dbReference type="CDD" id="cd06550">
    <property type="entry name" value="TM_ABC_iron-siderophores_like"/>
    <property type="match status" value="1"/>
</dbReference>
<evidence type="ECO:0000256" key="5">
    <source>
        <dbReference type="ARBA" id="ARBA00022692"/>
    </source>
</evidence>
<evidence type="ECO:0000256" key="6">
    <source>
        <dbReference type="ARBA" id="ARBA00022989"/>
    </source>
</evidence>
<evidence type="ECO:0000256" key="7">
    <source>
        <dbReference type="ARBA" id="ARBA00023136"/>
    </source>
</evidence>
<keyword evidence="6 8" id="KW-1133">Transmembrane helix</keyword>
<protein>
    <submittedName>
        <fullName evidence="9">Iron complex transport system permease protein</fullName>
    </submittedName>
</protein>
<dbReference type="SUPFAM" id="SSF81345">
    <property type="entry name" value="ABC transporter involved in vitamin B12 uptake, BtuC"/>
    <property type="match status" value="1"/>
</dbReference>
<dbReference type="GO" id="GO:0005886">
    <property type="term" value="C:plasma membrane"/>
    <property type="evidence" value="ECO:0007669"/>
    <property type="project" value="UniProtKB-SubCell"/>
</dbReference>
<evidence type="ECO:0000313" key="10">
    <source>
        <dbReference type="Proteomes" id="UP000186218"/>
    </source>
</evidence>
<evidence type="ECO:0000256" key="8">
    <source>
        <dbReference type="SAM" id="Phobius"/>
    </source>
</evidence>
<proteinExistence type="inferred from homology"/>
<dbReference type="InterPro" id="IPR037294">
    <property type="entry name" value="ABC_BtuC-like"/>
</dbReference>
<dbReference type="Pfam" id="PF01032">
    <property type="entry name" value="FecCD"/>
    <property type="match status" value="1"/>
</dbReference>
<dbReference type="AlphaFoldDB" id="A0A1N7CF27"/>
<feature type="transmembrane region" description="Helical" evidence="8">
    <location>
        <begin position="260"/>
        <end position="282"/>
    </location>
</feature>
<dbReference type="PANTHER" id="PTHR30472:SF1">
    <property type="entry name" value="FE(3+) DICITRATE TRANSPORT SYSTEM PERMEASE PROTEIN FECC-RELATED"/>
    <property type="match status" value="1"/>
</dbReference>
<dbReference type="Gene3D" id="1.10.3470.10">
    <property type="entry name" value="ABC transporter involved in vitamin B12 uptake, BtuC"/>
    <property type="match status" value="1"/>
</dbReference>
<gene>
    <name evidence="9" type="ORF">SAMN05445060_0091</name>
</gene>
<evidence type="ECO:0000256" key="3">
    <source>
        <dbReference type="ARBA" id="ARBA00022448"/>
    </source>
</evidence>
<dbReference type="GO" id="GO:0033214">
    <property type="term" value="P:siderophore-iron import into cell"/>
    <property type="evidence" value="ECO:0007669"/>
    <property type="project" value="TreeGrafter"/>
</dbReference>